<protein>
    <submittedName>
        <fullName evidence="5">Carbonic anhydrase</fullName>
    </submittedName>
</protein>
<feature type="binding site" evidence="4">
    <location>
        <position position="99"/>
    </location>
    <ligand>
        <name>Zn(2+)</name>
        <dbReference type="ChEBI" id="CHEBI:29105"/>
    </ligand>
</feature>
<evidence type="ECO:0000256" key="4">
    <source>
        <dbReference type="PIRSR" id="PIRSR601765-1"/>
    </source>
</evidence>
<dbReference type="GO" id="GO:0004089">
    <property type="term" value="F:carbonate dehydratase activity"/>
    <property type="evidence" value="ECO:0007669"/>
    <property type="project" value="InterPro"/>
</dbReference>
<dbReference type="InterPro" id="IPR036874">
    <property type="entry name" value="Carbonic_anhydrase_sf"/>
</dbReference>
<dbReference type="PANTHER" id="PTHR43175:SF3">
    <property type="entry name" value="CARBON DISULFIDE HYDROLASE"/>
    <property type="match status" value="1"/>
</dbReference>
<feature type="binding site" evidence="4">
    <location>
        <position position="96"/>
    </location>
    <ligand>
        <name>Zn(2+)</name>
        <dbReference type="ChEBI" id="CHEBI:29105"/>
    </ligand>
</feature>
<accession>A0A1Y6C3S4</accession>
<dbReference type="SMART" id="SM00947">
    <property type="entry name" value="Pro_CA"/>
    <property type="match status" value="1"/>
</dbReference>
<dbReference type="SUPFAM" id="SSF53056">
    <property type="entry name" value="beta-carbonic anhydrase, cab"/>
    <property type="match status" value="1"/>
</dbReference>
<comment type="similarity">
    <text evidence="1">Belongs to the beta-class carbonic anhydrase family.</text>
</comment>
<keyword evidence="6" id="KW-1185">Reference proteome</keyword>
<comment type="cofactor">
    <cofactor evidence="4">
        <name>Zn(2+)</name>
        <dbReference type="ChEBI" id="CHEBI:29105"/>
    </cofactor>
    <text evidence="4">Binds 1 zinc ion per subunit.</text>
</comment>
<evidence type="ECO:0000256" key="1">
    <source>
        <dbReference type="ARBA" id="ARBA00006217"/>
    </source>
</evidence>
<dbReference type="EMBL" id="FXAG01000015">
    <property type="protein sequence ID" value="SMF35665.1"/>
    <property type="molecule type" value="Genomic_DNA"/>
</dbReference>
<proteinExistence type="inferred from homology"/>
<gene>
    <name evidence="5" type="ORF">SAMN02745746_02738</name>
</gene>
<keyword evidence="2 4" id="KW-0479">Metal-binding</keyword>
<evidence type="ECO:0000313" key="6">
    <source>
        <dbReference type="Proteomes" id="UP000192920"/>
    </source>
</evidence>
<dbReference type="RefSeq" id="WP_085276885.1">
    <property type="nucleotide sequence ID" value="NZ_FXAG01000015.1"/>
</dbReference>
<dbReference type="Proteomes" id="UP000192920">
    <property type="component" value="Unassembled WGS sequence"/>
</dbReference>
<dbReference type="CDD" id="cd03379">
    <property type="entry name" value="beta_CA_cladeD"/>
    <property type="match status" value="1"/>
</dbReference>
<dbReference type="AlphaFoldDB" id="A0A1Y6C3S4"/>
<dbReference type="PANTHER" id="PTHR43175">
    <property type="entry name" value="CARBONIC ANHYDRASE"/>
    <property type="match status" value="1"/>
</dbReference>
<organism evidence="5 6">
    <name type="scientific">Pseudogulbenkiania subflava DSM 22618</name>
    <dbReference type="NCBI Taxonomy" id="1123014"/>
    <lineage>
        <taxon>Bacteria</taxon>
        <taxon>Pseudomonadati</taxon>
        <taxon>Pseudomonadota</taxon>
        <taxon>Betaproteobacteria</taxon>
        <taxon>Neisseriales</taxon>
        <taxon>Chromobacteriaceae</taxon>
        <taxon>Pseudogulbenkiania</taxon>
    </lineage>
</organism>
<evidence type="ECO:0000256" key="2">
    <source>
        <dbReference type="ARBA" id="ARBA00022723"/>
    </source>
</evidence>
<keyword evidence="3 4" id="KW-0862">Zinc</keyword>
<feature type="binding site" evidence="4">
    <location>
        <position position="38"/>
    </location>
    <ligand>
        <name>Zn(2+)</name>
        <dbReference type="ChEBI" id="CHEBI:29105"/>
    </ligand>
</feature>
<reference evidence="6" key="1">
    <citation type="submission" date="2017-04" db="EMBL/GenBank/DDBJ databases">
        <authorList>
            <person name="Varghese N."/>
            <person name="Submissions S."/>
        </authorList>
    </citation>
    <scope>NUCLEOTIDE SEQUENCE [LARGE SCALE GENOMIC DNA]</scope>
    <source>
        <strain evidence="6">DSM 22618</strain>
    </source>
</reference>
<dbReference type="STRING" id="1123014.SAMN02745746_02738"/>
<feature type="binding site" evidence="4">
    <location>
        <position position="40"/>
    </location>
    <ligand>
        <name>Zn(2+)</name>
        <dbReference type="ChEBI" id="CHEBI:29105"/>
    </ligand>
</feature>
<dbReference type="Gene3D" id="3.40.1050.10">
    <property type="entry name" value="Carbonic anhydrase"/>
    <property type="match status" value="1"/>
</dbReference>
<dbReference type="InterPro" id="IPR001765">
    <property type="entry name" value="Carbonic_anhydrase"/>
</dbReference>
<name>A0A1Y6C3S4_9NEIS</name>
<evidence type="ECO:0000313" key="5">
    <source>
        <dbReference type="EMBL" id="SMF35665.1"/>
    </source>
</evidence>
<dbReference type="GO" id="GO:0008270">
    <property type="term" value="F:zinc ion binding"/>
    <property type="evidence" value="ECO:0007669"/>
    <property type="project" value="InterPro"/>
</dbReference>
<sequence length="192" mass="21015">MGLLNSLLEHNRSFVDNREYEQFQTDKFPDKNLAVLACMDARLVELLPKAMGLKNGDAKLIKNAGALVTHPWGSVMRSLLVAIYELRAEEICVVAHRDCGMNAIDPASILDAACRRGVSADTLATLRSAGINLEGWLKGFDNVEDSVRHTVNVIRTHPLMPRDVPVHGLIIHPVTGQLDLIVDGYATLPKAA</sequence>
<dbReference type="Pfam" id="PF00484">
    <property type="entry name" value="Pro_CA"/>
    <property type="match status" value="1"/>
</dbReference>
<evidence type="ECO:0000256" key="3">
    <source>
        <dbReference type="ARBA" id="ARBA00022833"/>
    </source>
</evidence>